<reference evidence="1 2" key="1">
    <citation type="journal article" date="2024" name="Nat. Commun.">
        <title>Phylogenomics reveals the evolutionary origins of lichenization in chlorophyte algae.</title>
        <authorList>
            <person name="Puginier C."/>
            <person name="Libourel C."/>
            <person name="Otte J."/>
            <person name="Skaloud P."/>
            <person name="Haon M."/>
            <person name="Grisel S."/>
            <person name="Petersen M."/>
            <person name="Berrin J.G."/>
            <person name="Delaux P.M."/>
            <person name="Dal Grande F."/>
            <person name="Keller J."/>
        </authorList>
    </citation>
    <scope>NUCLEOTIDE SEQUENCE [LARGE SCALE GENOMIC DNA]</scope>
    <source>
        <strain evidence="1 2">SAG 2043</strain>
    </source>
</reference>
<accession>A0AAW1Q406</accession>
<evidence type="ECO:0000313" key="2">
    <source>
        <dbReference type="Proteomes" id="UP001489004"/>
    </source>
</evidence>
<gene>
    <name evidence="1" type="ORF">WJX72_005423</name>
</gene>
<dbReference type="EMBL" id="JALJOR010000006">
    <property type="protein sequence ID" value="KAK9815542.1"/>
    <property type="molecule type" value="Genomic_DNA"/>
</dbReference>
<comment type="caution">
    <text evidence="1">The sequence shown here is derived from an EMBL/GenBank/DDBJ whole genome shotgun (WGS) entry which is preliminary data.</text>
</comment>
<organism evidence="1 2">
    <name type="scientific">[Myrmecia] bisecta</name>
    <dbReference type="NCBI Taxonomy" id="41462"/>
    <lineage>
        <taxon>Eukaryota</taxon>
        <taxon>Viridiplantae</taxon>
        <taxon>Chlorophyta</taxon>
        <taxon>core chlorophytes</taxon>
        <taxon>Trebouxiophyceae</taxon>
        <taxon>Trebouxiales</taxon>
        <taxon>Trebouxiaceae</taxon>
        <taxon>Myrmecia</taxon>
    </lineage>
</organism>
<evidence type="ECO:0000313" key="1">
    <source>
        <dbReference type="EMBL" id="KAK9815542.1"/>
    </source>
</evidence>
<sequence>MIDGTPAAWLLAGQACEAAYAQSGDGLSLLFSSADEYYTTDEGCQDLYSDYDSHGKLTGIETRTQPLSWAAPLKLPINLPPAVAPRTPDRLPPWCLISLHPTRALVAEARRAH</sequence>
<keyword evidence="2" id="KW-1185">Reference proteome</keyword>
<protein>
    <submittedName>
        <fullName evidence="1">Uncharacterized protein</fullName>
    </submittedName>
</protein>
<dbReference type="AlphaFoldDB" id="A0AAW1Q406"/>
<name>A0AAW1Q406_9CHLO</name>
<dbReference type="Proteomes" id="UP001489004">
    <property type="component" value="Unassembled WGS sequence"/>
</dbReference>
<proteinExistence type="predicted"/>